<dbReference type="GO" id="GO:0016620">
    <property type="term" value="F:oxidoreductase activity, acting on the aldehyde or oxo group of donors, NAD or NADP as acceptor"/>
    <property type="evidence" value="ECO:0007669"/>
    <property type="project" value="InterPro"/>
</dbReference>
<dbReference type="InterPro" id="IPR016163">
    <property type="entry name" value="Ald_DH_C"/>
</dbReference>
<feature type="non-terminal residue" evidence="2">
    <location>
        <position position="108"/>
    </location>
</feature>
<proteinExistence type="predicted"/>
<feature type="domain" description="Aldehyde dehydrogenase" evidence="1">
    <location>
        <begin position="3"/>
        <end position="37"/>
    </location>
</feature>
<organism evidence="2 3">
    <name type="scientific">Clonostachys rhizophaga</name>
    <dbReference type="NCBI Taxonomy" id="160324"/>
    <lineage>
        <taxon>Eukaryota</taxon>
        <taxon>Fungi</taxon>
        <taxon>Dikarya</taxon>
        <taxon>Ascomycota</taxon>
        <taxon>Pezizomycotina</taxon>
        <taxon>Sordariomycetes</taxon>
        <taxon>Hypocreomycetidae</taxon>
        <taxon>Hypocreales</taxon>
        <taxon>Bionectriaceae</taxon>
        <taxon>Clonostachys</taxon>
    </lineage>
</organism>
<dbReference type="InterPro" id="IPR015590">
    <property type="entry name" value="Aldehyde_DH_dom"/>
</dbReference>
<sequence>MAKQGQICTSASHFMTQRSVYDKVVAGLVERAKATLGLGLQVVSKAQYERGIPYRKKRNQEDVTVGLEWKPCQSSKGKADNAAYDLGTVMFTQDIKGAQPVSRKSKLE</sequence>
<evidence type="ECO:0000313" key="3">
    <source>
        <dbReference type="Proteomes" id="UP000696573"/>
    </source>
</evidence>
<dbReference type="EMBL" id="CABFNQ020000741">
    <property type="protein sequence ID" value="CAH0031317.1"/>
    <property type="molecule type" value="Genomic_DNA"/>
</dbReference>
<protein>
    <recommendedName>
        <fullName evidence="1">Aldehyde dehydrogenase domain-containing protein</fullName>
    </recommendedName>
</protein>
<dbReference type="AlphaFoldDB" id="A0A9N9YUX0"/>
<accession>A0A9N9YUX0</accession>
<dbReference type="SUPFAM" id="SSF53720">
    <property type="entry name" value="ALDH-like"/>
    <property type="match status" value="1"/>
</dbReference>
<dbReference type="Pfam" id="PF00171">
    <property type="entry name" value="Aldedh"/>
    <property type="match status" value="1"/>
</dbReference>
<gene>
    <name evidence="2" type="ORF">CRHIZ90672A_00009810</name>
</gene>
<name>A0A9N9YUX0_9HYPO</name>
<dbReference type="Gene3D" id="3.40.309.10">
    <property type="entry name" value="Aldehyde Dehydrogenase, Chain A, domain 2"/>
    <property type="match status" value="1"/>
</dbReference>
<dbReference type="InterPro" id="IPR016161">
    <property type="entry name" value="Ald_DH/histidinol_DH"/>
</dbReference>
<comment type="caution">
    <text evidence="2">The sequence shown here is derived from an EMBL/GenBank/DDBJ whole genome shotgun (WGS) entry which is preliminary data.</text>
</comment>
<reference evidence="2" key="1">
    <citation type="submission" date="2021-10" db="EMBL/GenBank/DDBJ databases">
        <authorList>
            <person name="Piombo E."/>
        </authorList>
    </citation>
    <scope>NUCLEOTIDE SEQUENCE</scope>
</reference>
<evidence type="ECO:0000313" key="2">
    <source>
        <dbReference type="EMBL" id="CAH0031317.1"/>
    </source>
</evidence>
<keyword evidence="3" id="KW-1185">Reference proteome</keyword>
<dbReference type="Proteomes" id="UP000696573">
    <property type="component" value="Unassembled WGS sequence"/>
</dbReference>
<evidence type="ECO:0000259" key="1">
    <source>
        <dbReference type="Pfam" id="PF00171"/>
    </source>
</evidence>